<reference evidence="2" key="1">
    <citation type="journal article" date="2011" name="PLoS Genet.">
        <title>Genomic analysis of the necrotrophic fungal pathogens Sclerotinia sclerotiorum and Botrytis cinerea.</title>
        <authorList>
            <person name="Amselem J."/>
            <person name="Cuomo C.A."/>
            <person name="van Kan J.A."/>
            <person name="Viaud M."/>
            <person name="Benito E.P."/>
            <person name="Couloux A."/>
            <person name="Coutinho P.M."/>
            <person name="de Vries R.P."/>
            <person name="Dyer P.S."/>
            <person name="Fillinger S."/>
            <person name="Fournier E."/>
            <person name="Gout L."/>
            <person name="Hahn M."/>
            <person name="Kohn L."/>
            <person name="Lapalu N."/>
            <person name="Plummer K.M."/>
            <person name="Pradier J.M."/>
            <person name="Quevillon E."/>
            <person name="Sharon A."/>
            <person name="Simon A."/>
            <person name="ten Have A."/>
            <person name="Tudzynski B."/>
            <person name="Tudzynski P."/>
            <person name="Wincker P."/>
            <person name="Andrew M."/>
            <person name="Anthouard V."/>
            <person name="Beever R.E."/>
            <person name="Beffa R."/>
            <person name="Benoit I."/>
            <person name="Bouzid O."/>
            <person name="Brault B."/>
            <person name="Chen Z."/>
            <person name="Choquer M."/>
            <person name="Collemare J."/>
            <person name="Cotton P."/>
            <person name="Danchin E.G."/>
            <person name="Da Silva C."/>
            <person name="Gautier A."/>
            <person name="Giraud C."/>
            <person name="Giraud T."/>
            <person name="Gonzalez C."/>
            <person name="Grossetete S."/>
            <person name="Guldener U."/>
            <person name="Henrissat B."/>
            <person name="Howlett B.J."/>
            <person name="Kodira C."/>
            <person name="Kretschmer M."/>
            <person name="Lappartient A."/>
            <person name="Leroch M."/>
            <person name="Levis C."/>
            <person name="Mauceli E."/>
            <person name="Neuveglise C."/>
            <person name="Oeser B."/>
            <person name="Pearson M."/>
            <person name="Poulain J."/>
            <person name="Poussereau N."/>
            <person name="Quesneville H."/>
            <person name="Rascle C."/>
            <person name="Schumacher J."/>
            <person name="Segurens B."/>
            <person name="Sexton A."/>
            <person name="Silva E."/>
            <person name="Sirven C."/>
            <person name="Soanes D.M."/>
            <person name="Talbot N.J."/>
            <person name="Templeton M."/>
            <person name="Yandava C."/>
            <person name="Yarden O."/>
            <person name="Zeng Q."/>
            <person name="Rollins J.A."/>
            <person name="Lebrun M.H."/>
            <person name="Dickman M."/>
        </authorList>
    </citation>
    <scope>NUCLEOTIDE SEQUENCE [LARGE SCALE GENOMIC DNA]</scope>
    <source>
        <strain evidence="2">T4</strain>
    </source>
</reference>
<dbReference type="OrthoDB" id="2130169at2759"/>
<evidence type="ECO:0000313" key="1">
    <source>
        <dbReference type="EMBL" id="CCD42720.1"/>
    </source>
</evidence>
<dbReference type="HOGENOM" id="CLU_2183526_0_0_1"/>
<accession>G2XPB4</accession>
<dbReference type="AlphaFoldDB" id="G2XPB4"/>
<organism evidence="1 2">
    <name type="scientific">Botryotinia fuckeliana (strain T4)</name>
    <name type="common">Noble rot fungus</name>
    <name type="synonym">Botrytis cinerea</name>
    <dbReference type="NCBI Taxonomy" id="999810"/>
    <lineage>
        <taxon>Eukaryota</taxon>
        <taxon>Fungi</taxon>
        <taxon>Dikarya</taxon>
        <taxon>Ascomycota</taxon>
        <taxon>Pezizomycotina</taxon>
        <taxon>Leotiomycetes</taxon>
        <taxon>Helotiales</taxon>
        <taxon>Sclerotiniaceae</taxon>
        <taxon>Botrytis</taxon>
    </lineage>
</organism>
<name>G2XPB4_BOTF4</name>
<evidence type="ECO:0000313" key="2">
    <source>
        <dbReference type="Proteomes" id="UP000008177"/>
    </source>
</evidence>
<dbReference type="InParanoid" id="G2XPB4"/>
<protein>
    <submittedName>
        <fullName evidence="1">Uncharacterized protein</fullName>
    </submittedName>
</protein>
<dbReference type="Proteomes" id="UP000008177">
    <property type="component" value="Unplaced contigs"/>
</dbReference>
<gene>
    <name evidence="1" type="ORF">BofuT4_P073320.1</name>
</gene>
<dbReference type="STRING" id="999810.G2XPB4"/>
<sequence length="109" mass="12772">MLCCQVWCALVIPTHVSLRLLRELQQANDDPVWEDHPELLLWLLYIGGAFTTTETVRSDYVVLLRLNTSSRLRGFYKSWQELLNILKQFIWSDVAFTSDVKALWEEVTN</sequence>
<dbReference type="EMBL" id="FQ790248">
    <property type="protein sequence ID" value="CCD42720.1"/>
    <property type="molecule type" value="Genomic_DNA"/>
</dbReference>
<proteinExistence type="predicted"/>